<dbReference type="Pfam" id="PF23750">
    <property type="entry name" value="RsgI_M"/>
    <property type="match status" value="1"/>
</dbReference>
<evidence type="ECO:0000313" key="10">
    <source>
        <dbReference type="Proteomes" id="UP000558113"/>
    </source>
</evidence>
<dbReference type="RefSeq" id="WP_161701503.1">
    <property type="nucleotide sequence ID" value="NZ_JAAAMU010000012.1"/>
</dbReference>
<keyword evidence="10" id="KW-1185">Reference proteome</keyword>
<comment type="caution">
    <text evidence="9">The sequence shown here is derived from an EMBL/GenBank/DDBJ whole genome shotgun (WGS) entry which is preliminary data.</text>
</comment>
<evidence type="ECO:0000256" key="4">
    <source>
        <dbReference type="ARBA" id="ARBA00022989"/>
    </source>
</evidence>
<feature type="compositionally biased region" description="Polar residues" evidence="6">
    <location>
        <begin position="266"/>
        <end position="282"/>
    </location>
</feature>
<name>A0A7X5C095_9BACL</name>
<comment type="subcellular location">
    <subcellularLocation>
        <location evidence="1">Cell membrane</location>
        <topology evidence="1">Single-pass membrane protein</topology>
    </subcellularLocation>
</comment>
<feature type="compositionally biased region" description="Polar residues" evidence="6">
    <location>
        <begin position="456"/>
        <end position="470"/>
    </location>
</feature>
<gene>
    <name evidence="9" type="ORF">GT003_21065</name>
</gene>
<proteinExistence type="predicted"/>
<dbReference type="InterPro" id="IPR055431">
    <property type="entry name" value="RsgI_M"/>
</dbReference>
<dbReference type="AlphaFoldDB" id="A0A7X5C095"/>
<evidence type="ECO:0000256" key="3">
    <source>
        <dbReference type="ARBA" id="ARBA00022692"/>
    </source>
</evidence>
<protein>
    <submittedName>
        <fullName evidence="9">Anti-sigma factor domain-containing protein</fullName>
    </submittedName>
</protein>
<feature type="compositionally biased region" description="Basic and acidic residues" evidence="6">
    <location>
        <begin position="289"/>
        <end position="329"/>
    </location>
</feature>
<reference evidence="9 10" key="1">
    <citation type="submission" date="2020-01" db="EMBL/GenBank/DDBJ databases">
        <title>Paenibacillus soybeanensis sp. nov. isolated from the nodules of soybean (Glycine max(L.) Merr).</title>
        <authorList>
            <person name="Wang H."/>
        </authorList>
    </citation>
    <scope>NUCLEOTIDE SEQUENCE [LARGE SCALE GENOMIC DNA]</scope>
    <source>
        <strain evidence="9 10">DSM 23054</strain>
    </source>
</reference>
<dbReference type="GO" id="GO:0005886">
    <property type="term" value="C:plasma membrane"/>
    <property type="evidence" value="ECO:0007669"/>
    <property type="project" value="UniProtKB-SubCell"/>
</dbReference>
<evidence type="ECO:0000256" key="5">
    <source>
        <dbReference type="ARBA" id="ARBA00023136"/>
    </source>
</evidence>
<keyword evidence="3 7" id="KW-0812">Transmembrane</keyword>
<accession>A0A7X5C095</accession>
<keyword evidence="5 7" id="KW-0472">Membrane</keyword>
<feature type="transmembrane region" description="Helical" evidence="7">
    <location>
        <begin position="52"/>
        <end position="72"/>
    </location>
</feature>
<dbReference type="EMBL" id="JAAAMU010000012">
    <property type="protein sequence ID" value="NBC71492.1"/>
    <property type="molecule type" value="Genomic_DNA"/>
</dbReference>
<dbReference type="Pfam" id="PF12791">
    <property type="entry name" value="RsgI_N"/>
    <property type="match status" value="1"/>
</dbReference>
<feature type="compositionally biased region" description="Basic and acidic residues" evidence="6">
    <location>
        <begin position="475"/>
        <end position="504"/>
    </location>
</feature>
<feature type="compositionally biased region" description="Basic and acidic residues" evidence="6">
    <location>
        <begin position="441"/>
        <end position="455"/>
    </location>
</feature>
<evidence type="ECO:0000256" key="1">
    <source>
        <dbReference type="ARBA" id="ARBA00004162"/>
    </source>
</evidence>
<feature type="compositionally biased region" description="Basic and acidic residues" evidence="6">
    <location>
        <begin position="397"/>
        <end position="413"/>
    </location>
</feature>
<keyword evidence="2" id="KW-1003">Cell membrane</keyword>
<organism evidence="9 10">
    <name type="scientific">Paenibacillus sacheonensis</name>
    <dbReference type="NCBI Taxonomy" id="742054"/>
    <lineage>
        <taxon>Bacteria</taxon>
        <taxon>Bacillati</taxon>
        <taxon>Bacillota</taxon>
        <taxon>Bacilli</taxon>
        <taxon>Bacillales</taxon>
        <taxon>Paenibacillaceae</taxon>
        <taxon>Paenibacillus</taxon>
    </lineage>
</organism>
<feature type="compositionally biased region" description="Basic and acidic residues" evidence="6">
    <location>
        <begin position="526"/>
        <end position="536"/>
    </location>
</feature>
<dbReference type="PROSITE" id="PS51849">
    <property type="entry name" value="RSGI_N"/>
    <property type="match status" value="1"/>
</dbReference>
<feature type="domain" description="RsgI N-terminal anti-sigma" evidence="8">
    <location>
        <begin position="2"/>
        <end position="49"/>
    </location>
</feature>
<sequence>MSRGIVMETGSKHVIVMMPDGQFRKVRTALKPEIGEEFTFSEQRRMQRPRKLYSFSAGAAAIVLVLFAPLLAQQFSKPSSVVAYLTMDVNPSIELGINKDEQVEELRPINVDGEKVTKDLKYKGLPLQTVTEAIMDRISAGPYLNSGEGDVVITSVAVQDVMKPAEEINLTAHMDSAVRKSLAKTDKGRKLQVEVTTLSAPKEVREEAKREGVSSGKMAFYLMAKEQGYRISIDNLKKESIHQAAKKMGGVAAIMNGRDSEDNEAKNSGPSASAPVKQQTLKPQPAKSDASKEAEKEAQLEKQKKQLEALVKHEQEKHGAHKGNKDDGRGTNGESDSGRILQQGGFINVMEHSPGNNGGGHDSVSKGGQKKDDNDKPPSKAPSHQQSHIGSNPSKDSGSKVKGGGEEAKKASDSRPSGVIQGSGAMVGMHAGSSTGNMFSDTRDQDKDKREDTSKDNNNINSKGTSKNKGSASSRDNDKDKSRNNDQNRGSANEDKGKDTRKSNDNGMNNGNDDSNRKGSGGSDRANNDSDNLRGR</sequence>
<feature type="compositionally biased region" description="Polar residues" evidence="6">
    <location>
        <begin position="382"/>
        <end position="393"/>
    </location>
</feature>
<feature type="region of interest" description="Disordered" evidence="6">
    <location>
        <begin position="259"/>
        <end position="536"/>
    </location>
</feature>
<dbReference type="OrthoDB" id="9800626at2"/>
<evidence type="ECO:0000259" key="8">
    <source>
        <dbReference type="PROSITE" id="PS51849"/>
    </source>
</evidence>
<keyword evidence="4 7" id="KW-1133">Transmembrane helix</keyword>
<feature type="compositionally biased region" description="Basic and acidic residues" evidence="6">
    <location>
        <begin position="369"/>
        <end position="378"/>
    </location>
</feature>
<evidence type="ECO:0000256" key="7">
    <source>
        <dbReference type="SAM" id="Phobius"/>
    </source>
</evidence>
<dbReference type="Proteomes" id="UP000558113">
    <property type="component" value="Unassembled WGS sequence"/>
</dbReference>
<evidence type="ECO:0000313" key="9">
    <source>
        <dbReference type="EMBL" id="NBC71492.1"/>
    </source>
</evidence>
<dbReference type="InterPro" id="IPR024449">
    <property type="entry name" value="Anti-sigma_RsgI_N"/>
</dbReference>
<evidence type="ECO:0000256" key="2">
    <source>
        <dbReference type="ARBA" id="ARBA00022475"/>
    </source>
</evidence>
<evidence type="ECO:0000256" key="6">
    <source>
        <dbReference type="SAM" id="MobiDB-lite"/>
    </source>
</evidence>